<evidence type="ECO:0000313" key="3">
    <source>
        <dbReference type="Proteomes" id="UP000094256"/>
    </source>
</evidence>
<feature type="region of interest" description="Disordered" evidence="1">
    <location>
        <begin position="1"/>
        <end position="34"/>
    </location>
</feature>
<dbReference type="Proteomes" id="UP000094256">
    <property type="component" value="Chromosome"/>
</dbReference>
<gene>
    <name evidence="2" type="ORF">AWL63_20945</name>
</gene>
<dbReference type="KEGG" id="span:AWL63_20945"/>
<dbReference type="EMBL" id="CP014168">
    <property type="protein sequence ID" value="AOH86982.1"/>
    <property type="molecule type" value="Genomic_DNA"/>
</dbReference>
<protein>
    <submittedName>
        <fullName evidence="2">Uncharacterized protein</fullName>
    </submittedName>
</protein>
<evidence type="ECO:0000256" key="1">
    <source>
        <dbReference type="SAM" id="MobiDB-lite"/>
    </source>
</evidence>
<name>A0A1B3ZHT1_9SPHN</name>
<dbReference type="OrthoDB" id="7173191at2"/>
<dbReference type="AlphaFoldDB" id="A0A1B3ZHT1"/>
<feature type="compositionally biased region" description="Low complexity" evidence="1">
    <location>
        <begin position="15"/>
        <end position="30"/>
    </location>
</feature>
<proteinExistence type="predicted"/>
<accession>A0A1B3ZHT1</accession>
<sequence>MAGWLSGPIEPLPTAPAGTPAAPSAPAISADDPRLPEASRPLVARLLALIAEIDARTRDDTLMISAATEVRQMRDDHLPRLIESYAEIPASHRAEIFRQTGRSASYNLNQGFERMIARLEALSRSLAQEDLDSFADNLRFIENRYGKGDDPLR</sequence>
<keyword evidence="3" id="KW-1185">Reference proteome</keyword>
<organism evidence="2 3">
    <name type="scientific">Sphingomonas panacis</name>
    <dbReference type="NCBI Taxonomy" id="1560345"/>
    <lineage>
        <taxon>Bacteria</taxon>
        <taxon>Pseudomonadati</taxon>
        <taxon>Pseudomonadota</taxon>
        <taxon>Alphaproteobacteria</taxon>
        <taxon>Sphingomonadales</taxon>
        <taxon>Sphingomonadaceae</taxon>
        <taxon>Sphingomonas</taxon>
    </lineage>
</organism>
<reference evidence="2 3" key="1">
    <citation type="submission" date="2016-01" db="EMBL/GenBank/DDBJ databases">
        <title>Complete genome and mega plasmid sequence of Sphingomonas panacis DCY99 elicits systemic resistance in rice to Xanthomonas oryzae.</title>
        <authorList>
            <person name="Kim Y.J."/>
            <person name="Yang D.C."/>
            <person name="Sing P."/>
        </authorList>
    </citation>
    <scope>NUCLEOTIDE SEQUENCE [LARGE SCALE GENOMIC DNA]</scope>
    <source>
        <strain evidence="2 3">DCY99</strain>
    </source>
</reference>
<evidence type="ECO:0000313" key="2">
    <source>
        <dbReference type="EMBL" id="AOH86982.1"/>
    </source>
</evidence>